<sequence>MFDFDDMLEVFSILLRWEARSSWLAPMAFDDAADFFWVATDETSR</sequence>
<dbReference type="Proteomes" id="UP001386437">
    <property type="component" value="Unassembled WGS sequence"/>
</dbReference>
<evidence type="ECO:0000313" key="2">
    <source>
        <dbReference type="Proteomes" id="UP001386437"/>
    </source>
</evidence>
<dbReference type="RefSeq" id="WP_336598428.1">
    <property type="nucleotide sequence ID" value="NZ_JACFYJ010000019.1"/>
</dbReference>
<dbReference type="EMBL" id="JACFYJ010000019">
    <property type="protein sequence ID" value="MEI5998247.1"/>
    <property type="molecule type" value="Genomic_DNA"/>
</dbReference>
<protein>
    <submittedName>
        <fullName evidence="1">Uncharacterized protein</fullName>
    </submittedName>
</protein>
<reference evidence="1 2" key="1">
    <citation type="journal article" date="2022" name="Arch. Microbiol.">
        <title>Paraburkholderia bengalensis sp. nov. isolated from roots of Oryza sativa, IR64.</title>
        <authorList>
            <person name="Nag P."/>
            <person name="Mondal N."/>
            <person name="Sarkar J."/>
            <person name="Das S."/>
        </authorList>
    </citation>
    <scope>NUCLEOTIDE SEQUENCE [LARGE SCALE GENOMIC DNA]</scope>
    <source>
        <strain evidence="1 2">IR64_4_BI</strain>
    </source>
</reference>
<keyword evidence="2" id="KW-1185">Reference proteome</keyword>
<organism evidence="1 2">
    <name type="scientific">Paraburkholderia bengalensis</name>
    <dbReference type="NCBI Taxonomy" id="2747562"/>
    <lineage>
        <taxon>Bacteria</taxon>
        <taxon>Pseudomonadati</taxon>
        <taxon>Pseudomonadota</taxon>
        <taxon>Betaproteobacteria</taxon>
        <taxon>Burkholderiales</taxon>
        <taxon>Burkholderiaceae</taxon>
        <taxon>Paraburkholderia</taxon>
    </lineage>
</organism>
<gene>
    <name evidence="1" type="ORF">H3V53_13845</name>
</gene>
<proteinExistence type="predicted"/>
<accession>A0ABU8IRJ9</accession>
<name>A0ABU8IRJ9_9BURK</name>
<evidence type="ECO:0000313" key="1">
    <source>
        <dbReference type="EMBL" id="MEI5998247.1"/>
    </source>
</evidence>
<comment type="caution">
    <text evidence="1">The sequence shown here is derived from an EMBL/GenBank/DDBJ whole genome shotgun (WGS) entry which is preliminary data.</text>
</comment>